<sequence>MLAHCITNLSVWNRIQRTSQSSINRDGFTYYLRLAPENYQNNISILDWWKKTKNNIQYFPPWQGMC</sequence>
<keyword evidence="2" id="KW-1185">Reference proteome</keyword>
<dbReference type="EMBL" id="JAWPEI010000002">
    <property type="protein sequence ID" value="KAK4734169.1"/>
    <property type="molecule type" value="Genomic_DNA"/>
</dbReference>
<evidence type="ECO:0000313" key="1">
    <source>
        <dbReference type="EMBL" id="KAK4734169.1"/>
    </source>
</evidence>
<accession>A0AAV9M8F0</accession>
<protein>
    <submittedName>
        <fullName evidence="1">Uncharacterized protein</fullName>
    </submittedName>
</protein>
<comment type="caution">
    <text evidence="1">The sequence shown here is derived from an EMBL/GenBank/DDBJ whole genome shotgun (WGS) entry which is preliminary data.</text>
</comment>
<name>A0AAV9M8F0_9SOLN</name>
<proteinExistence type="predicted"/>
<evidence type="ECO:0000313" key="2">
    <source>
        <dbReference type="Proteomes" id="UP001311915"/>
    </source>
</evidence>
<dbReference type="Proteomes" id="UP001311915">
    <property type="component" value="Unassembled WGS sequence"/>
</dbReference>
<gene>
    <name evidence="1" type="ORF">R3W88_008430</name>
</gene>
<reference evidence="1 2" key="1">
    <citation type="submission" date="2023-10" db="EMBL/GenBank/DDBJ databases">
        <title>Genome-Wide Identification Analysis in wild type Solanum Pinnatisectum Reveals Some Genes Defensing Phytophthora Infestans.</title>
        <authorList>
            <person name="Sun C."/>
        </authorList>
    </citation>
    <scope>NUCLEOTIDE SEQUENCE [LARGE SCALE GENOMIC DNA]</scope>
    <source>
        <strain evidence="1">LQN</strain>
        <tissue evidence="1">Leaf</tissue>
    </source>
</reference>
<organism evidence="1 2">
    <name type="scientific">Solanum pinnatisectum</name>
    <name type="common">tansyleaf nightshade</name>
    <dbReference type="NCBI Taxonomy" id="50273"/>
    <lineage>
        <taxon>Eukaryota</taxon>
        <taxon>Viridiplantae</taxon>
        <taxon>Streptophyta</taxon>
        <taxon>Embryophyta</taxon>
        <taxon>Tracheophyta</taxon>
        <taxon>Spermatophyta</taxon>
        <taxon>Magnoliopsida</taxon>
        <taxon>eudicotyledons</taxon>
        <taxon>Gunneridae</taxon>
        <taxon>Pentapetalae</taxon>
        <taxon>asterids</taxon>
        <taxon>lamiids</taxon>
        <taxon>Solanales</taxon>
        <taxon>Solanaceae</taxon>
        <taxon>Solanoideae</taxon>
        <taxon>Solaneae</taxon>
        <taxon>Solanum</taxon>
    </lineage>
</organism>
<dbReference type="AlphaFoldDB" id="A0AAV9M8F0"/>